<name>F0ZXS9_DICPU</name>
<dbReference type="InterPro" id="IPR006073">
    <property type="entry name" value="GTP-bd"/>
</dbReference>
<protein>
    <recommendedName>
        <fullName evidence="6">Nucleolar GTP-binding protein 1</fullName>
    </recommendedName>
</protein>
<dbReference type="FunCoup" id="F0ZXS9">
    <property type="interactions" value="943"/>
</dbReference>
<keyword evidence="5 6" id="KW-0539">Nucleus</keyword>
<dbReference type="FunFam" id="1.20.120.1190:FF:000001">
    <property type="entry name" value="Nucleolar GTP-binding protein 1"/>
    <property type="match status" value="1"/>
</dbReference>
<dbReference type="GO" id="GO:0003924">
    <property type="term" value="F:GTPase activity"/>
    <property type="evidence" value="ECO:0000318"/>
    <property type="project" value="GO_Central"/>
</dbReference>
<dbReference type="OMA" id="EWKNDVM"/>
<evidence type="ECO:0000256" key="8">
    <source>
        <dbReference type="SAM" id="MobiDB-lite"/>
    </source>
</evidence>
<dbReference type="InParanoid" id="F0ZXS9"/>
<dbReference type="KEGG" id="dpp:DICPUDRAFT_57799"/>
<dbReference type="EMBL" id="GL871266">
    <property type="protein sequence ID" value="EGC31243.1"/>
    <property type="molecule type" value="Genomic_DNA"/>
</dbReference>
<evidence type="ECO:0000256" key="7">
    <source>
        <dbReference type="SAM" id="Coils"/>
    </source>
</evidence>
<evidence type="ECO:0000313" key="10">
    <source>
        <dbReference type="EMBL" id="EGC31243.1"/>
    </source>
</evidence>
<evidence type="ECO:0000256" key="3">
    <source>
        <dbReference type="ARBA" id="ARBA00022741"/>
    </source>
</evidence>
<dbReference type="GO" id="GO:0005730">
    <property type="term" value="C:nucleolus"/>
    <property type="evidence" value="ECO:0000318"/>
    <property type="project" value="GO_Central"/>
</dbReference>
<keyword evidence="7" id="KW-0175">Coiled coil</keyword>
<dbReference type="InterPro" id="IPR010674">
    <property type="entry name" value="NOG1_Rossman_fold_dom"/>
</dbReference>
<evidence type="ECO:0000256" key="1">
    <source>
        <dbReference type="ARBA" id="ARBA00004604"/>
    </source>
</evidence>
<feature type="compositionally biased region" description="Basic and acidic residues" evidence="8">
    <location>
        <begin position="640"/>
        <end position="655"/>
    </location>
</feature>
<feature type="domain" description="OBG-type G" evidence="9">
    <location>
        <begin position="169"/>
        <end position="346"/>
    </location>
</feature>
<reference evidence="11" key="1">
    <citation type="journal article" date="2011" name="Genome Biol.">
        <title>Comparative genomics of the social amoebae Dictyostelium discoideum and Dictyostelium purpureum.</title>
        <authorList>
            <consortium name="US DOE Joint Genome Institute (JGI-PGF)"/>
            <person name="Sucgang R."/>
            <person name="Kuo A."/>
            <person name="Tian X."/>
            <person name="Salerno W."/>
            <person name="Parikh A."/>
            <person name="Feasley C.L."/>
            <person name="Dalin E."/>
            <person name="Tu H."/>
            <person name="Huang E."/>
            <person name="Barry K."/>
            <person name="Lindquist E."/>
            <person name="Shapiro H."/>
            <person name="Bruce D."/>
            <person name="Schmutz J."/>
            <person name="Salamov A."/>
            <person name="Fey P."/>
            <person name="Gaudet P."/>
            <person name="Anjard C."/>
            <person name="Babu M.M."/>
            <person name="Basu S."/>
            <person name="Bushmanova Y."/>
            <person name="van der Wel H."/>
            <person name="Katoh-Kurasawa M."/>
            <person name="Dinh C."/>
            <person name="Coutinho P.M."/>
            <person name="Saito T."/>
            <person name="Elias M."/>
            <person name="Schaap P."/>
            <person name="Kay R.R."/>
            <person name="Henrissat B."/>
            <person name="Eichinger L."/>
            <person name="Rivero F."/>
            <person name="Putnam N.H."/>
            <person name="West C.M."/>
            <person name="Loomis W.F."/>
            <person name="Chisholm R.L."/>
            <person name="Shaulsky G."/>
            <person name="Strassmann J.E."/>
            <person name="Queller D.C."/>
            <person name="Kuspa A."/>
            <person name="Grigoriev I.V."/>
        </authorList>
    </citation>
    <scope>NUCLEOTIDE SEQUENCE [LARGE SCALE GENOMIC DNA]</scope>
    <source>
        <strain evidence="11">QSDP1</strain>
    </source>
</reference>
<sequence length="670" mass="77184">MVLYNFKKIQVVPTSKDFVDIVLSKTQRKTPTEIHKQYAIGRIRTFYIRKVKYTAQSYHEKLTQIINDFPLLDDIHPFYADLINVLYDKDHYKLALGQLNTARNLIDNLSKDYLRLLKYGDSLYRCKQLKRAALGRMCTLMLKQSASLQYLEQVRQHLARLPSIDPNTRTLLLTGYPNVGKSSFMNKLTRANVDVQPYAFTTKSLFVGHTDFKYNSWQVIDTPGILDHPLDERNTIEMQSITALAHLHSCVLFLVDISERCGYTIKQQVDLFFSIKALFLNKPLVVILNKIDARRPEDVPEDDWNLIQSLSDPARGGIGGTQLVPMSNLTEEGIAKVKETACSILFEERVEKKLKSAKLEKEIHRLHLAVPVARDNKKRPPCIPQSVVAARQQAEMEEEGDEKKPVLTAAMREMLEEAEHDEQYAQGIIPIFDINAWKKKFLLKNEEWKFDIVPEIIDGKNIADFVDPDILKRLEELEMEEEAFLEELKNNGGDEDSESDLDEENQQLYDEIQEKKHELRINHRIKDSGKPQITRVKGIDTEHMKKHLTSMHVEKEELDDIMASVRERSKSRITGRKRDRSESRDASQSAARDQSLSRSQSRSRSRTIAPVPGEGYADLAQKILAEKLAKVHARKRNKDGRKGEADRHVYDEMPKHLFSGKRSRGGQDRR</sequence>
<gene>
    <name evidence="10" type="ORF">DICPUDRAFT_57799</name>
</gene>
<keyword evidence="3" id="KW-0547">Nucleotide-binding</keyword>
<feature type="region of interest" description="Disordered" evidence="8">
    <location>
        <begin position="564"/>
        <end position="615"/>
    </location>
</feature>
<dbReference type="Pfam" id="PF17835">
    <property type="entry name" value="NOG1_N"/>
    <property type="match status" value="1"/>
</dbReference>
<dbReference type="InterPro" id="IPR012973">
    <property type="entry name" value="NOG_C"/>
</dbReference>
<dbReference type="OrthoDB" id="415015at2759"/>
<dbReference type="Proteomes" id="UP000001064">
    <property type="component" value="Unassembled WGS sequence"/>
</dbReference>
<keyword evidence="2 6" id="KW-0690">Ribosome biogenesis</keyword>
<dbReference type="PIRSF" id="PIRSF038919">
    <property type="entry name" value="NOG1"/>
    <property type="match status" value="1"/>
</dbReference>
<evidence type="ECO:0000259" key="9">
    <source>
        <dbReference type="PROSITE" id="PS51710"/>
    </source>
</evidence>
<proteinExistence type="inferred from homology"/>
<feature type="compositionally biased region" description="Low complexity" evidence="8">
    <location>
        <begin position="586"/>
        <end position="602"/>
    </location>
</feature>
<comment type="similarity">
    <text evidence="6">Belongs to the TRAFAC class OBG-HflX-like GTPase superfamily. OBG GTPase family. NOG subfamily.</text>
</comment>
<accession>F0ZXS9</accession>
<comment type="subcellular location">
    <subcellularLocation>
        <location evidence="1 6">Nucleus</location>
        <location evidence="1 6">Nucleolus</location>
    </subcellularLocation>
</comment>
<comment type="function">
    <text evidence="6">Involved in the biogenesis of the 60S ribosomal subunit.</text>
</comment>
<evidence type="ECO:0000313" key="11">
    <source>
        <dbReference type="Proteomes" id="UP000001064"/>
    </source>
</evidence>
<dbReference type="InterPro" id="IPR027417">
    <property type="entry name" value="P-loop_NTPase"/>
</dbReference>
<dbReference type="Pfam" id="PF08155">
    <property type="entry name" value="NOGCT"/>
    <property type="match status" value="1"/>
</dbReference>
<dbReference type="SUPFAM" id="SSF52540">
    <property type="entry name" value="P-loop containing nucleoside triphosphate hydrolases"/>
    <property type="match status" value="1"/>
</dbReference>
<dbReference type="GO" id="GO:0042273">
    <property type="term" value="P:ribosomal large subunit biogenesis"/>
    <property type="evidence" value="ECO:0000318"/>
    <property type="project" value="GO_Central"/>
</dbReference>
<dbReference type="InterPro" id="IPR024926">
    <property type="entry name" value="NOG1"/>
</dbReference>
<dbReference type="PROSITE" id="PS51710">
    <property type="entry name" value="G_OBG"/>
    <property type="match status" value="1"/>
</dbReference>
<dbReference type="GO" id="GO:0003723">
    <property type="term" value="F:RNA binding"/>
    <property type="evidence" value="ECO:0000318"/>
    <property type="project" value="GO_Central"/>
</dbReference>
<dbReference type="Pfam" id="PF06858">
    <property type="entry name" value="NOG1"/>
    <property type="match status" value="1"/>
</dbReference>
<keyword evidence="4" id="KW-0342">GTP-binding</keyword>
<dbReference type="InterPro" id="IPR031167">
    <property type="entry name" value="G_OBG"/>
</dbReference>
<feature type="region of interest" description="Disordered" evidence="8">
    <location>
        <begin position="631"/>
        <end position="670"/>
    </location>
</feature>
<keyword evidence="11" id="KW-1185">Reference proteome</keyword>
<feature type="coiled-coil region" evidence="7">
    <location>
        <begin position="471"/>
        <end position="518"/>
    </location>
</feature>
<organism evidence="10 11">
    <name type="scientific">Dictyostelium purpureum</name>
    <name type="common">Slime mold</name>
    <dbReference type="NCBI Taxonomy" id="5786"/>
    <lineage>
        <taxon>Eukaryota</taxon>
        <taxon>Amoebozoa</taxon>
        <taxon>Evosea</taxon>
        <taxon>Eumycetozoa</taxon>
        <taxon>Dictyostelia</taxon>
        <taxon>Dictyosteliales</taxon>
        <taxon>Dictyosteliaceae</taxon>
        <taxon>Dictyostelium</taxon>
    </lineage>
</organism>
<dbReference type="PANTHER" id="PTHR45759">
    <property type="entry name" value="NUCLEOLAR GTP-BINDING PROTEIN 1"/>
    <property type="match status" value="1"/>
</dbReference>
<dbReference type="Gene3D" id="1.20.120.1190">
    <property type="match status" value="1"/>
</dbReference>
<dbReference type="VEuPathDB" id="AmoebaDB:DICPUDRAFT_57799"/>
<dbReference type="eggNOG" id="KOG1490">
    <property type="taxonomic scope" value="Eukaryota"/>
</dbReference>
<dbReference type="PRINTS" id="PR00326">
    <property type="entry name" value="GTP1OBG"/>
</dbReference>
<dbReference type="GeneID" id="10505977"/>
<dbReference type="GO" id="GO:0005525">
    <property type="term" value="F:GTP binding"/>
    <property type="evidence" value="ECO:0007669"/>
    <property type="project" value="UniProtKB-KW"/>
</dbReference>
<feature type="region of interest" description="Disordered" evidence="8">
    <location>
        <begin position="519"/>
        <end position="543"/>
    </location>
</feature>
<dbReference type="AlphaFoldDB" id="F0ZXS9"/>
<evidence type="ECO:0000256" key="2">
    <source>
        <dbReference type="ARBA" id="ARBA00022517"/>
    </source>
</evidence>
<feature type="compositionally biased region" description="Basic and acidic residues" evidence="8">
    <location>
        <begin position="519"/>
        <end position="529"/>
    </location>
</feature>
<evidence type="ECO:0000256" key="6">
    <source>
        <dbReference type="PIRNR" id="PIRNR038919"/>
    </source>
</evidence>
<evidence type="ECO:0000256" key="5">
    <source>
        <dbReference type="ARBA" id="ARBA00023242"/>
    </source>
</evidence>
<dbReference type="STRING" id="5786.F0ZXS9"/>
<evidence type="ECO:0000256" key="4">
    <source>
        <dbReference type="ARBA" id="ARBA00023134"/>
    </source>
</evidence>
<dbReference type="InterPro" id="IPR041623">
    <property type="entry name" value="NOG1_N"/>
</dbReference>
<dbReference type="Gene3D" id="3.40.50.300">
    <property type="entry name" value="P-loop containing nucleotide triphosphate hydrolases"/>
    <property type="match status" value="1"/>
</dbReference>
<dbReference type="FunFam" id="3.40.50.300:FF:000496">
    <property type="entry name" value="Nucleolar GTP-binding protein 1"/>
    <property type="match status" value="1"/>
</dbReference>
<dbReference type="CDD" id="cd01897">
    <property type="entry name" value="NOG"/>
    <property type="match status" value="1"/>
</dbReference>
<dbReference type="RefSeq" id="XP_003292221.1">
    <property type="nucleotide sequence ID" value="XM_003292173.1"/>
</dbReference>